<evidence type="ECO:0000256" key="1">
    <source>
        <dbReference type="SAM" id="Coils"/>
    </source>
</evidence>
<name>A0A922TAF4_9HYPH</name>
<protein>
    <submittedName>
        <fullName evidence="2">Uncharacterized protein</fullName>
    </submittedName>
</protein>
<keyword evidence="3" id="KW-1185">Reference proteome</keyword>
<dbReference type="EMBL" id="JOKJ01000019">
    <property type="protein sequence ID" value="KEQ05630.1"/>
    <property type="molecule type" value="Genomic_DNA"/>
</dbReference>
<dbReference type="AlphaFoldDB" id="A0A922TAF4"/>
<dbReference type="RefSeq" id="WP_037189896.1">
    <property type="nucleotide sequence ID" value="NZ_JOKJ01000019.1"/>
</dbReference>
<accession>A0A922TAF4</accession>
<gene>
    <name evidence="2" type="ORF">GV68_08865</name>
</gene>
<organism evidence="2 3">
    <name type="scientific">Pseudorhizobium pelagicum</name>
    <dbReference type="NCBI Taxonomy" id="1509405"/>
    <lineage>
        <taxon>Bacteria</taxon>
        <taxon>Pseudomonadati</taxon>
        <taxon>Pseudomonadota</taxon>
        <taxon>Alphaproteobacteria</taxon>
        <taxon>Hyphomicrobiales</taxon>
        <taxon>Rhizobiaceae</taxon>
        <taxon>Rhizobium/Agrobacterium group</taxon>
        <taxon>Pseudorhizobium</taxon>
    </lineage>
</organism>
<comment type="caution">
    <text evidence="2">The sequence shown here is derived from an EMBL/GenBank/DDBJ whole genome shotgun (WGS) entry which is preliminary data.</text>
</comment>
<evidence type="ECO:0000313" key="2">
    <source>
        <dbReference type="EMBL" id="KEQ05630.1"/>
    </source>
</evidence>
<proteinExistence type="predicted"/>
<evidence type="ECO:0000313" key="3">
    <source>
        <dbReference type="Proteomes" id="UP000052167"/>
    </source>
</evidence>
<sequence length="256" mass="29450">MTKPNFTPDAHSMKMEISKLKKQLAKADEYAAELEVKKDALQKSLDECASKLAVKNTSSKESLENCTEKLLKLSENLAKANQTITALESETDKREKVLKRKIEAERFKKEEFVRWVDTLIEEQKELREQRFRAFGNEEYLIFFDNGEDYPDSMVAPVVMSADKFRELHYARAQLAETNEKLAVLEKTDSIFSSGANFDFDDLTSYFPEELDKFAKDQQIKALEFILGRVESVTVSHAVKDHIVHRIKQLRKGNSDA</sequence>
<feature type="coiled-coil region" evidence="1">
    <location>
        <begin position="17"/>
        <end position="90"/>
    </location>
</feature>
<dbReference type="Proteomes" id="UP000052167">
    <property type="component" value="Unassembled WGS sequence"/>
</dbReference>
<keyword evidence="1" id="KW-0175">Coiled coil</keyword>
<reference evidence="2 3" key="1">
    <citation type="submission" date="2014-06" db="EMBL/GenBank/DDBJ databases">
        <title>Rhizobium pelagicum/R2-400B4.</title>
        <authorList>
            <person name="Kimes N.E."/>
            <person name="Lopez-Perez M."/>
        </authorList>
    </citation>
    <scope>NUCLEOTIDE SEQUENCE [LARGE SCALE GENOMIC DNA]</scope>
    <source>
        <strain evidence="2 3">R2-400B4</strain>
    </source>
</reference>